<dbReference type="GO" id="GO:0071266">
    <property type="term" value="P:'de novo' L-methionine biosynthetic process"/>
    <property type="evidence" value="ECO:0007669"/>
    <property type="project" value="UniProtKB-UniRule"/>
</dbReference>
<keyword evidence="7" id="KW-1185">Reference proteome</keyword>
<dbReference type="Gene3D" id="3.90.1150.10">
    <property type="entry name" value="Aspartate Aminotransferase, domain 1"/>
    <property type="match status" value="1"/>
</dbReference>
<dbReference type="HAMAP" id="MF_02056">
    <property type="entry name" value="MetZ"/>
    <property type="match status" value="1"/>
</dbReference>
<dbReference type="InterPro" id="IPR000277">
    <property type="entry name" value="Cys/Met-Metab_PyrdxlP-dep_enz"/>
</dbReference>
<dbReference type="InterPro" id="IPR015424">
    <property type="entry name" value="PyrdxlP-dep_Trfase"/>
</dbReference>
<dbReference type="SUPFAM" id="SSF53383">
    <property type="entry name" value="PLP-dependent transferases"/>
    <property type="match status" value="1"/>
</dbReference>
<comment type="function">
    <text evidence="3">Catalyzes the formation of L-homocysteine from O-succinyl-L-homoserine (OSHS) and hydrogen sulfide.</text>
</comment>
<dbReference type="Proteomes" id="UP000184391">
    <property type="component" value="Unassembled WGS sequence"/>
</dbReference>
<dbReference type="Gene3D" id="3.40.640.10">
    <property type="entry name" value="Type I PLP-dependent aspartate aminotransferase-like (Major domain)"/>
    <property type="match status" value="1"/>
</dbReference>
<dbReference type="RefSeq" id="WP_072673317.1">
    <property type="nucleotide sequence ID" value="NZ_FRDF01000004.1"/>
</dbReference>
<protein>
    <recommendedName>
        <fullName evidence="3">O-succinylhomoserine sulfhydrylase</fullName>
        <shortName evidence="3">OSH sulfhydrylase</shortName>
        <shortName evidence="3">OSHS sulfhydrylase</shortName>
        <ecNumber evidence="3">2.5.1.-</ecNumber>
    </recommendedName>
</protein>
<evidence type="ECO:0000256" key="3">
    <source>
        <dbReference type="HAMAP-Rule" id="MF_02056"/>
    </source>
</evidence>
<keyword evidence="3" id="KW-0028">Amino-acid biosynthesis</keyword>
<dbReference type="AlphaFoldDB" id="A0A1M7S1F4"/>
<dbReference type="GO" id="GO:0016846">
    <property type="term" value="F:carbon-sulfur lyase activity"/>
    <property type="evidence" value="ECO:0007669"/>
    <property type="project" value="TreeGrafter"/>
</dbReference>
<dbReference type="GO" id="GO:0030170">
    <property type="term" value="F:pyridoxal phosphate binding"/>
    <property type="evidence" value="ECO:0007669"/>
    <property type="project" value="UniProtKB-UniRule"/>
</dbReference>
<feature type="modified residue" description="N6-(pyridoxal phosphate)lysine" evidence="3 4">
    <location>
        <position position="217"/>
    </location>
</feature>
<dbReference type="PIRSF" id="PIRSF001434">
    <property type="entry name" value="CGS"/>
    <property type="match status" value="1"/>
</dbReference>
<evidence type="ECO:0000313" key="7">
    <source>
        <dbReference type="Proteomes" id="UP000184391"/>
    </source>
</evidence>
<dbReference type="PANTHER" id="PTHR11808:SF80">
    <property type="entry name" value="CYSTATHIONINE GAMMA-LYASE"/>
    <property type="match status" value="1"/>
</dbReference>
<dbReference type="STRING" id="198312.SAMN02745193_00734"/>
<dbReference type="PANTHER" id="PTHR11808">
    <property type="entry name" value="TRANS-SULFURATION ENZYME FAMILY MEMBER"/>
    <property type="match status" value="1"/>
</dbReference>
<reference evidence="7" key="1">
    <citation type="submission" date="2016-12" db="EMBL/GenBank/DDBJ databases">
        <authorList>
            <person name="Varghese N."/>
            <person name="Submissions S."/>
        </authorList>
    </citation>
    <scope>NUCLEOTIDE SEQUENCE [LARGE SCALE GENOMIC DNA]</scope>
    <source>
        <strain evidence="7">DSM 11032</strain>
    </source>
</reference>
<dbReference type="EC" id="2.5.1.-" evidence="3"/>
<evidence type="ECO:0000313" key="6">
    <source>
        <dbReference type="EMBL" id="SHN52240.1"/>
    </source>
</evidence>
<evidence type="ECO:0000256" key="4">
    <source>
        <dbReference type="PIRSR" id="PIRSR001434-2"/>
    </source>
</evidence>
<name>A0A1M7S1F4_9SPHN</name>
<dbReference type="UniPathway" id="UPA00051">
    <property type="reaction ID" value="UER00449"/>
</dbReference>
<dbReference type="GO" id="GO:0071268">
    <property type="term" value="P:homocysteine biosynthetic process"/>
    <property type="evidence" value="ECO:0007669"/>
    <property type="project" value="InterPro"/>
</dbReference>
<evidence type="ECO:0000256" key="2">
    <source>
        <dbReference type="ARBA" id="ARBA00022898"/>
    </source>
</evidence>
<accession>A0A1M7S1F4</accession>
<evidence type="ECO:0000256" key="1">
    <source>
        <dbReference type="ARBA" id="ARBA00001933"/>
    </source>
</evidence>
<dbReference type="GO" id="GO:0016765">
    <property type="term" value="F:transferase activity, transferring alkyl or aryl (other than methyl) groups"/>
    <property type="evidence" value="ECO:0007669"/>
    <property type="project" value="UniProtKB-UniRule"/>
</dbReference>
<dbReference type="GO" id="GO:0005737">
    <property type="term" value="C:cytoplasm"/>
    <property type="evidence" value="ECO:0007669"/>
    <property type="project" value="TreeGrafter"/>
</dbReference>
<dbReference type="Pfam" id="PF01053">
    <property type="entry name" value="Cys_Met_Meta_PP"/>
    <property type="match status" value="1"/>
</dbReference>
<dbReference type="OrthoDB" id="9805807at2"/>
<keyword evidence="2 3" id="KW-0663">Pyridoxal phosphate</keyword>
<comment type="cofactor">
    <cofactor evidence="1 3 5">
        <name>pyridoxal 5'-phosphate</name>
        <dbReference type="ChEBI" id="CHEBI:597326"/>
    </cofactor>
</comment>
<keyword evidence="3" id="KW-0486">Methionine biosynthesis</keyword>
<proteinExistence type="inferred from homology"/>
<comment type="similarity">
    <text evidence="3">Belongs to the trans-sulfuration enzymes family. MetZ subfamily.</text>
</comment>
<comment type="pathway">
    <text evidence="3">Amino-acid biosynthesis; L-methionine biosynthesis via de novo pathway; L-homocysteine from O-succinyl-L-homoserine: step 1/1.</text>
</comment>
<dbReference type="EMBL" id="FRDF01000004">
    <property type="protein sequence ID" value="SHN52240.1"/>
    <property type="molecule type" value="Genomic_DNA"/>
</dbReference>
<comment type="catalytic activity">
    <reaction evidence="3">
        <text>O-succinyl-L-homoserine + hydrogen sulfide = L-homocysteine + succinate</text>
        <dbReference type="Rhea" id="RHEA:27826"/>
        <dbReference type="ChEBI" id="CHEBI:29919"/>
        <dbReference type="ChEBI" id="CHEBI:30031"/>
        <dbReference type="ChEBI" id="CHEBI:57661"/>
        <dbReference type="ChEBI" id="CHEBI:58199"/>
    </reaction>
</comment>
<dbReference type="GO" id="GO:0019346">
    <property type="term" value="P:transsulfuration"/>
    <property type="evidence" value="ECO:0007669"/>
    <property type="project" value="InterPro"/>
</dbReference>
<dbReference type="InterPro" id="IPR006234">
    <property type="entry name" value="O-succ-hSer_sulfhydrylase"/>
</dbReference>
<gene>
    <name evidence="3" type="primary">metZ</name>
    <name evidence="6" type="ORF">SAMN02745193_00734</name>
</gene>
<dbReference type="CDD" id="cd00614">
    <property type="entry name" value="CGS_like"/>
    <property type="match status" value="1"/>
</dbReference>
<dbReference type="InterPro" id="IPR015421">
    <property type="entry name" value="PyrdxlP-dep_Trfase_major"/>
</dbReference>
<sequence length="405" mass="43323">MKKTTGMDRAATQNWRPATRALRGGTWRSEHGETSEALFLTSGYTYDDAQTVADRFAGEAEGMTYSRLQNPTVAMLEERIALMEGAEACRAQASGMAAMTAALLCQLKTGDHVVAARAAFGSCRWLCDQLLPKFGIDVTIIDSADNAAWEAAIRPNTRVFFFETPANPTLDIVDLAHVCGLARAHGITTVVDNAFASPVLQRPMEFGADVVAYSATKLMDGQGRVLAGAICGSKQWIDEVLMPFQRNTGPTLSAFNAWVVLKGLETLPLRAFKQSEQAVALGRFLEPRVMAAGGHLLHPGLPSHPRHALASAQMDATGPIFALDVGTRARAFSLLDALQLIDISNNIGDARSLMCHPASTTHANMGDEARAAMGVTEGLLRINVGLEDIADLTEDMDRALGAAGI</sequence>
<evidence type="ECO:0000256" key="5">
    <source>
        <dbReference type="RuleBase" id="RU362118"/>
    </source>
</evidence>
<keyword evidence="3" id="KW-0808">Transferase</keyword>
<organism evidence="6 7">
    <name type="scientific">Erythrobacter sanguineus</name>
    <dbReference type="NCBI Taxonomy" id="198312"/>
    <lineage>
        <taxon>Bacteria</taxon>
        <taxon>Pseudomonadati</taxon>
        <taxon>Pseudomonadota</taxon>
        <taxon>Alphaproteobacteria</taxon>
        <taxon>Sphingomonadales</taxon>
        <taxon>Erythrobacteraceae</taxon>
        <taxon>Erythrobacter/Porphyrobacter group</taxon>
        <taxon>Erythrobacter</taxon>
    </lineage>
</organism>
<comment type="subunit">
    <text evidence="3">Homotetramer.</text>
</comment>
<dbReference type="InterPro" id="IPR015422">
    <property type="entry name" value="PyrdxlP-dep_Trfase_small"/>
</dbReference>
<dbReference type="FunFam" id="3.40.640.10:FF:000046">
    <property type="entry name" value="Cystathionine gamma-lyase"/>
    <property type="match status" value="1"/>
</dbReference>